<sequence length="342" mass="33635">MAAKNITTGTATGKASLARRGRLTMWRVRPGGARPAGAAGAVWDALTANPGATVGTIAAMAGVSRATVARTLTALEGDGRAVRTRGGRDGGKQQPDTWHATDATGPDATGPDATGPDDAAPANTEADAAPTGPAPDVSADGPEEVPSGGANGGGGTDAEEIDATAPGAATTDADGGEDAEAKLDPAAVAEARDALTALRDGVTAALAALEAGDGNAALVAAEGAYSGSGLVRRLVRAAARGPVRTASGRVRSQPGAMRAKVARHLDAHPDAAFTPHEVARVIGHSAGAVSNALDRLAEAGEAELVCERPRRFTTTHRAASGAANCAPHTAGRSAKAAASAAR</sequence>
<evidence type="ECO:0000256" key="1">
    <source>
        <dbReference type="SAM" id="MobiDB-lite"/>
    </source>
</evidence>
<dbReference type="RefSeq" id="WP_151597097.1">
    <property type="nucleotide sequence ID" value="NZ_WBMS02000028.1"/>
</dbReference>
<feature type="domain" description="HTH marR-type" evidence="2">
    <location>
        <begin position="261"/>
        <end position="304"/>
    </location>
</feature>
<evidence type="ECO:0000259" key="2">
    <source>
        <dbReference type="Pfam" id="PF12802"/>
    </source>
</evidence>
<gene>
    <name evidence="3" type="ORF">F8568_030295</name>
</gene>
<feature type="compositionally biased region" description="Basic and acidic residues" evidence="1">
    <location>
        <begin position="79"/>
        <end position="91"/>
    </location>
</feature>
<feature type="compositionally biased region" description="Low complexity" evidence="1">
    <location>
        <begin position="330"/>
        <end position="342"/>
    </location>
</feature>
<protein>
    <recommendedName>
        <fullName evidence="2">HTH marR-type domain-containing protein</fullName>
    </recommendedName>
</protein>
<comment type="caution">
    <text evidence="3">The sequence shown here is derived from an EMBL/GenBank/DDBJ whole genome shotgun (WGS) entry which is preliminary data.</text>
</comment>
<dbReference type="SUPFAM" id="SSF46785">
    <property type="entry name" value="Winged helix' DNA-binding domain"/>
    <property type="match status" value="1"/>
</dbReference>
<proteinExistence type="predicted"/>
<evidence type="ECO:0000313" key="3">
    <source>
        <dbReference type="EMBL" id="MWA04594.1"/>
    </source>
</evidence>
<dbReference type="Proteomes" id="UP000462055">
    <property type="component" value="Unassembled WGS sequence"/>
</dbReference>
<dbReference type="InterPro" id="IPR036390">
    <property type="entry name" value="WH_DNA-bd_sf"/>
</dbReference>
<keyword evidence="4" id="KW-1185">Reference proteome</keyword>
<dbReference type="InterPro" id="IPR000835">
    <property type="entry name" value="HTH_MarR-typ"/>
</dbReference>
<accession>A0A6I4MKA4</accession>
<dbReference type="Pfam" id="PF12802">
    <property type="entry name" value="MarR_2"/>
    <property type="match status" value="1"/>
</dbReference>
<evidence type="ECO:0000313" key="4">
    <source>
        <dbReference type="Proteomes" id="UP000462055"/>
    </source>
</evidence>
<reference evidence="3" key="1">
    <citation type="submission" date="2019-12" db="EMBL/GenBank/DDBJ databases">
        <title>Actinomadura physcomitrii sp. nov., a novel actinomycete isolated from moss [Physcomitrium sphaericum (Ludw) Fuernr].</title>
        <authorList>
            <person name="Zhuang X."/>
        </authorList>
    </citation>
    <scope>NUCLEOTIDE SEQUENCE [LARGE SCALE GENOMIC DNA]</scope>
    <source>
        <strain evidence="3">LD22</strain>
    </source>
</reference>
<dbReference type="GO" id="GO:0003700">
    <property type="term" value="F:DNA-binding transcription factor activity"/>
    <property type="evidence" value="ECO:0007669"/>
    <property type="project" value="InterPro"/>
</dbReference>
<organism evidence="3 4">
    <name type="scientific">Actinomadura physcomitrii</name>
    <dbReference type="NCBI Taxonomy" id="2650748"/>
    <lineage>
        <taxon>Bacteria</taxon>
        <taxon>Bacillati</taxon>
        <taxon>Actinomycetota</taxon>
        <taxon>Actinomycetes</taxon>
        <taxon>Streptosporangiales</taxon>
        <taxon>Thermomonosporaceae</taxon>
        <taxon>Actinomadura</taxon>
    </lineage>
</organism>
<feature type="compositionally biased region" description="Low complexity" evidence="1">
    <location>
        <begin position="100"/>
        <end position="130"/>
    </location>
</feature>
<dbReference type="AlphaFoldDB" id="A0A6I4MKA4"/>
<name>A0A6I4MKA4_9ACTN</name>
<dbReference type="EMBL" id="WBMS02000028">
    <property type="protein sequence ID" value="MWA04594.1"/>
    <property type="molecule type" value="Genomic_DNA"/>
</dbReference>
<dbReference type="Gene3D" id="1.10.10.10">
    <property type="entry name" value="Winged helix-like DNA-binding domain superfamily/Winged helix DNA-binding domain"/>
    <property type="match status" value="1"/>
</dbReference>
<feature type="region of interest" description="Disordered" evidence="1">
    <location>
        <begin position="319"/>
        <end position="342"/>
    </location>
</feature>
<feature type="region of interest" description="Disordered" evidence="1">
    <location>
        <begin position="79"/>
        <end position="161"/>
    </location>
</feature>
<dbReference type="InterPro" id="IPR036388">
    <property type="entry name" value="WH-like_DNA-bd_sf"/>
</dbReference>